<evidence type="ECO:0000256" key="10">
    <source>
        <dbReference type="RuleBase" id="RU351113"/>
    </source>
</evidence>
<accession>A0A2H1V1E9</accession>
<keyword evidence="8 10" id="KW-0675">Receptor</keyword>
<keyword evidence="9 10" id="KW-0807">Transducer</keyword>
<dbReference type="EMBL" id="ODYU01000053">
    <property type="protein sequence ID" value="SOQ34172.1"/>
    <property type="molecule type" value="Genomic_DNA"/>
</dbReference>
<keyword evidence="5 10" id="KW-0552">Olfaction</keyword>
<dbReference type="GO" id="GO:0004984">
    <property type="term" value="F:olfactory receptor activity"/>
    <property type="evidence" value="ECO:0007669"/>
    <property type="project" value="InterPro"/>
</dbReference>
<comment type="similarity">
    <text evidence="10">Belongs to the insect chemoreceptor superfamily. Heteromeric odorant receptor channel (TC 1.A.69) family.</text>
</comment>
<comment type="subcellular location">
    <subcellularLocation>
        <location evidence="1 10">Cell membrane</location>
        <topology evidence="1 10">Multi-pass membrane protein</topology>
    </subcellularLocation>
</comment>
<dbReference type="PANTHER" id="PTHR21137">
    <property type="entry name" value="ODORANT RECEPTOR"/>
    <property type="match status" value="1"/>
</dbReference>
<keyword evidence="3 10" id="KW-0716">Sensory transduction</keyword>
<keyword evidence="7 10" id="KW-0472">Membrane</keyword>
<evidence type="ECO:0000256" key="9">
    <source>
        <dbReference type="ARBA" id="ARBA00023224"/>
    </source>
</evidence>
<sequence length="396" mass="46216">MKILSEETMEQYSKTIGERNEVDKLVILPLFVQDILGHNVLNPKWKWTTRIPQQLFIVFLLVYVILGTNDYLKDATDINDIGEAYYTFIIILFFPIKYLLFIQNRFTLQQLYAMAKTTLLEMIKADTSAKLDELFAKIKLAVKILFGTIFWSISVYFIVAMWNYVQGTRVTLSKTTTILMPMTSPYYELGLAIHTVFLFEMAFTYCVIDLWFVVLMFSFCTAIDSTINRLKIEGKRSDETDEQYMDRLNDALRIFYQNHSKIMEFLYILSETYKWPAIIPILGILLAFCLILLCMSVEVHWMFLSNLIPTTTELFAYNWFGDQVKDKGTALILALSEFDWPNMRTKDKKNYLIMVSYMNKEFQIKTALGYDLSLVTMSSVFKASYQAFAVLKTVDH</sequence>
<dbReference type="GO" id="GO:0005549">
    <property type="term" value="F:odorant binding"/>
    <property type="evidence" value="ECO:0007669"/>
    <property type="project" value="InterPro"/>
</dbReference>
<gene>
    <name evidence="11" type="primary">SFRICE007244.2</name>
    <name evidence="11" type="ORF">SFRICE_007244.2</name>
</gene>
<dbReference type="InterPro" id="IPR004117">
    <property type="entry name" value="7tm6_olfct_rcpt"/>
</dbReference>
<feature type="transmembrane region" description="Helical" evidence="10">
    <location>
        <begin position="275"/>
        <end position="295"/>
    </location>
</feature>
<organism evidence="11">
    <name type="scientific">Spodoptera frugiperda</name>
    <name type="common">Fall armyworm</name>
    <dbReference type="NCBI Taxonomy" id="7108"/>
    <lineage>
        <taxon>Eukaryota</taxon>
        <taxon>Metazoa</taxon>
        <taxon>Ecdysozoa</taxon>
        <taxon>Arthropoda</taxon>
        <taxon>Hexapoda</taxon>
        <taxon>Insecta</taxon>
        <taxon>Pterygota</taxon>
        <taxon>Neoptera</taxon>
        <taxon>Endopterygota</taxon>
        <taxon>Lepidoptera</taxon>
        <taxon>Glossata</taxon>
        <taxon>Ditrysia</taxon>
        <taxon>Noctuoidea</taxon>
        <taxon>Noctuidae</taxon>
        <taxon>Amphipyrinae</taxon>
        <taxon>Spodoptera</taxon>
    </lineage>
</organism>
<evidence type="ECO:0000256" key="8">
    <source>
        <dbReference type="ARBA" id="ARBA00023170"/>
    </source>
</evidence>
<evidence type="ECO:0000256" key="7">
    <source>
        <dbReference type="ARBA" id="ARBA00023136"/>
    </source>
</evidence>
<feature type="transmembrane region" description="Helical" evidence="10">
    <location>
        <begin position="84"/>
        <end position="102"/>
    </location>
</feature>
<dbReference type="GO" id="GO:0005886">
    <property type="term" value="C:plasma membrane"/>
    <property type="evidence" value="ECO:0007669"/>
    <property type="project" value="UniProtKB-SubCell"/>
</dbReference>
<comment type="caution">
    <text evidence="10">Lacks conserved residue(s) required for the propagation of feature annotation.</text>
</comment>
<keyword evidence="6 10" id="KW-1133">Transmembrane helix</keyword>
<evidence type="ECO:0000256" key="3">
    <source>
        <dbReference type="ARBA" id="ARBA00022606"/>
    </source>
</evidence>
<keyword evidence="4 10" id="KW-0812">Transmembrane</keyword>
<evidence type="ECO:0000256" key="1">
    <source>
        <dbReference type="ARBA" id="ARBA00004651"/>
    </source>
</evidence>
<dbReference type="GO" id="GO:0007165">
    <property type="term" value="P:signal transduction"/>
    <property type="evidence" value="ECO:0007669"/>
    <property type="project" value="UniProtKB-KW"/>
</dbReference>
<reference evidence="11" key="1">
    <citation type="submission" date="2016-07" db="EMBL/GenBank/DDBJ databases">
        <authorList>
            <person name="Bretaudeau A."/>
        </authorList>
    </citation>
    <scope>NUCLEOTIDE SEQUENCE</scope>
    <source>
        <strain evidence="11">Rice</strain>
        <tissue evidence="11">Whole body</tissue>
    </source>
</reference>
<dbReference type="Pfam" id="PF02949">
    <property type="entry name" value="7tm_6"/>
    <property type="match status" value="1"/>
</dbReference>
<keyword evidence="2" id="KW-1003">Cell membrane</keyword>
<evidence type="ECO:0000256" key="2">
    <source>
        <dbReference type="ARBA" id="ARBA00022475"/>
    </source>
</evidence>
<feature type="transmembrane region" description="Helical" evidence="10">
    <location>
        <begin position="55"/>
        <end position="72"/>
    </location>
</feature>
<dbReference type="PANTHER" id="PTHR21137:SF35">
    <property type="entry name" value="ODORANT RECEPTOR 19A-RELATED"/>
    <property type="match status" value="1"/>
</dbReference>
<evidence type="ECO:0000256" key="5">
    <source>
        <dbReference type="ARBA" id="ARBA00022725"/>
    </source>
</evidence>
<feature type="transmembrane region" description="Helical" evidence="10">
    <location>
        <begin position="210"/>
        <end position="227"/>
    </location>
</feature>
<evidence type="ECO:0000256" key="4">
    <source>
        <dbReference type="ARBA" id="ARBA00022692"/>
    </source>
</evidence>
<dbReference type="OrthoDB" id="7257204at2759"/>
<name>A0A2H1V1E9_SPOFR</name>
<proteinExistence type="inferred from homology"/>
<evidence type="ECO:0000313" key="11">
    <source>
        <dbReference type="EMBL" id="SOQ34172.1"/>
    </source>
</evidence>
<dbReference type="AlphaFoldDB" id="A0A2H1V1E9"/>
<evidence type="ECO:0000256" key="6">
    <source>
        <dbReference type="ARBA" id="ARBA00022989"/>
    </source>
</evidence>
<protein>
    <recommendedName>
        <fullName evidence="10">Odorant receptor</fullName>
    </recommendedName>
</protein>
<feature type="transmembrane region" description="Helical" evidence="10">
    <location>
        <begin position="140"/>
        <end position="165"/>
    </location>
</feature>